<dbReference type="EMBL" id="CM037617">
    <property type="protein sequence ID" value="KAH8004755.1"/>
    <property type="molecule type" value="Genomic_DNA"/>
</dbReference>
<organism evidence="1 2">
    <name type="scientific">Sphaerodactylus townsendi</name>
    <dbReference type="NCBI Taxonomy" id="933632"/>
    <lineage>
        <taxon>Eukaryota</taxon>
        <taxon>Metazoa</taxon>
        <taxon>Chordata</taxon>
        <taxon>Craniata</taxon>
        <taxon>Vertebrata</taxon>
        <taxon>Euteleostomi</taxon>
        <taxon>Lepidosauria</taxon>
        <taxon>Squamata</taxon>
        <taxon>Bifurcata</taxon>
        <taxon>Gekkota</taxon>
        <taxon>Sphaerodactylidae</taxon>
        <taxon>Sphaerodactylus</taxon>
    </lineage>
</organism>
<protein>
    <submittedName>
        <fullName evidence="1">Roundabout 2</fullName>
    </submittedName>
</protein>
<proteinExistence type="predicted"/>
<evidence type="ECO:0000313" key="2">
    <source>
        <dbReference type="Proteomes" id="UP000827872"/>
    </source>
</evidence>
<accession>A0ACB8FGT8</accession>
<keyword evidence="2" id="KW-1185">Reference proteome</keyword>
<reference evidence="1" key="1">
    <citation type="submission" date="2021-08" db="EMBL/GenBank/DDBJ databases">
        <title>The first chromosome-level gecko genome reveals the dynamic sex chromosomes of Neotropical dwarf geckos (Sphaerodactylidae: Sphaerodactylus).</title>
        <authorList>
            <person name="Pinto B.J."/>
            <person name="Keating S.E."/>
            <person name="Gamble T."/>
        </authorList>
    </citation>
    <scope>NUCLEOTIDE SEQUENCE</scope>
    <source>
        <strain evidence="1">TG3544</strain>
    </source>
</reference>
<gene>
    <name evidence="1" type="primary">ROBO2_4</name>
    <name evidence="1" type="ORF">K3G42_018735</name>
</gene>
<sequence>MTANTLKINPDNAEIWCLGNETRFHINKTVDAAIRSVVIGGLYPGIQYRVEVAASTSAGVGVKSEPQPIIIADISK</sequence>
<name>A0ACB8FGT8_9SAUR</name>
<evidence type="ECO:0000313" key="1">
    <source>
        <dbReference type="EMBL" id="KAH8004755.1"/>
    </source>
</evidence>
<comment type="caution">
    <text evidence="1">The sequence shown here is derived from an EMBL/GenBank/DDBJ whole genome shotgun (WGS) entry which is preliminary data.</text>
</comment>
<dbReference type="Proteomes" id="UP000827872">
    <property type="component" value="Linkage Group LG04"/>
</dbReference>